<dbReference type="AlphaFoldDB" id="A0A6J6SJ36"/>
<evidence type="ECO:0000256" key="2">
    <source>
        <dbReference type="ARBA" id="ARBA00022448"/>
    </source>
</evidence>
<keyword evidence="6" id="KW-0472">Membrane</keyword>
<accession>A0A6J6SJ36</accession>
<dbReference type="GO" id="GO:0009055">
    <property type="term" value="F:electron transfer activity"/>
    <property type="evidence" value="ECO:0007669"/>
    <property type="project" value="InterPro"/>
</dbReference>
<reference evidence="8" key="1">
    <citation type="submission" date="2020-05" db="EMBL/GenBank/DDBJ databases">
        <authorList>
            <person name="Chiriac C."/>
            <person name="Salcher M."/>
            <person name="Ghai R."/>
            <person name="Kavagutti S V."/>
        </authorList>
    </citation>
    <scope>NUCLEOTIDE SEQUENCE</scope>
</reference>
<dbReference type="EMBL" id="CAEZZP010000113">
    <property type="protein sequence ID" value="CAB4781445.1"/>
    <property type="molecule type" value="Genomic_DNA"/>
</dbReference>
<dbReference type="Gene3D" id="2.60.40.420">
    <property type="entry name" value="Cupredoxins - blue copper proteins"/>
    <property type="match status" value="1"/>
</dbReference>
<sequence>MKISLVSSIVVSAVLLVSCGADSPESAVTTTIATVPPNGESITIQVLDNSYRPSEYEIKAGTEVVFENRGRNDHNILPDTITDDAGLTALLASDMSPAAWGVPSTAFTPGDSFTHLFNVPGVYKFYCSIHGAPGAGMYGTLTVS</sequence>
<evidence type="ECO:0000313" key="12">
    <source>
        <dbReference type="EMBL" id="CAB4914278.1"/>
    </source>
</evidence>
<keyword evidence="4" id="KW-0249">Electron transport</keyword>
<evidence type="ECO:0000313" key="8">
    <source>
        <dbReference type="EMBL" id="CAB4734904.1"/>
    </source>
</evidence>
<evidence type="ECO:0000313" key="9">
    <source>
        <dbReference type="EMBL" id="CAB4781445.1"/>
    </source>
</evidence>
<evidence type="ECO:0000313" key="11">
    <source>
        <dbReference type="EMBL" id="CAB4883076.1"/>
    </source>
</evidence>
<keyword evidence="2" id="KW-0813">Transport</keyword>
<keyword evidence="3" id="KW-0479">Metal-binding</keyword>
<evidence type="ECO:0000256" key="4">
    <source>
        <dbReference type="ARBA" id="ARBA00022982"/>
    </source>
</evidence>
<dbReference type="PROSITE" id="PS51257">
    <property type="entry name" value="PROKAR_LIPOPROTEIN"/>
    <property type="match status" value="1"/>
</dbReference>
<dbReference type="Pfam" id="PF00127">
    <property type="entry name" value="Copper-bind"/>
    <property type="match status" value="1"/>
</dbReference>
<feature type="domain" description="Blue (type 1) copper" evidence="7">
    <location>
        <begin position="50"/>
        <end position="143"/>
    </location>
</feature>
<dbReference type="InterPro" id="IPR008972">
    <property type="entry name" value="Cupredoxin"/>
</dbReference>
<organism evidence="8">
    <name type="scientific">freshwater metagenome</name>
    <dbReference type="NCBI Taxonomy" id="449393"/>
    <lineage>
        <taxon>unclassified sequences</taxon>
        <taxon>metagenomes</taxon>
        <taxon>ecological metagenomes</taxon>
    </lineage>
</organism>
<dbReference type="PANTHER" id="PTHR34192:SF10">
    <property type="entry name" value="PLASTOCYANIN MAJOR ISOFORM, CHLOROPLASTIC-RELATED"/>
    <property type="match status" value="1"/>
</dbReference>
<name>A0A6J6SJ36_9ZZZZ</name>
<dbReference type="SUPFAM" id="SSF49503">
    <property type="entry name" value="Cupredoxins"/>
    <property type="match status" value="1"/>
</dbReference>
<dbReference type="PANTHER" id="PTHR34192">
    <property type="entry name" value="PLASTOCYANIN MAJOR ISOFORM, CHLOROPLASTIC-RELATED"/>
    <property type="match status" value="1"/>
</dbReference>
<evidence type="ECO:0000256" key="1">
    <source>
        <dbReference type="ARBA" id="ARBA00004370"/>
    </source>
</evidence>
<dbReference type="EMBL" id="CAFBPS010000138">
    <property type="protein sequence ID" value="CAB5035432.1"/>
    <property type="molecule type" value="Genomic_DNA"/>
</dbReference>
<evidence type="ECO:0000259" key="7">
    <source>
        <dbReference type="Pfam" id="PF00127"/>
    </source>
</evidence>
<dbReference type="GO" id="GO:0016020">
    <property type="term" value="C:membrane"/>
    <property type="evidence" value="ECO:0007669"/>
    <property type="project" value="UniProtKB-SubCell"/>
</dbReference>
<dbReference type="EMBL" id="CAEZYH010000148">
    <property type="protein sequence ID" value="CAB4734904.1"/>
    <property type="molecule type" value="Genomic_DNA"/>
</dbReference>
<dbReference type="InterPro" id="IPR000923">
    <property type="entry name" value="BlueCu_1"/>
</dbReference>
<evidence type="ECO:0000256" key="3">
    <source>
        <dbReference type="ARBA" id="ARBA00022723"/>
    </source>
</evidence>
<evidence type="ECO:0000256" key="6">
    <source>
        <dbReference type="ARBA" id="ARBA00023136"/>
    </source>
</evidence>
<evidence type="ECO:0000313" key="13">
    <source>
        <dbReference type="EMBL" id="CAB5035432.1"/>
    </source>
</evidence>
<protein>
    <submittedName>
        <fullName evidence="8">Unannotated protein</fullName>
    </submittedName>
</protein>
<comment type="subcellular location">
    <subcellularLocation>
        <location evidence="1">Membrane</location>
    </subcellularLocation>
</comment>
<dbReference type="EMBL" id="CAFBMF010000171">
    <property type="protein sequence ID" value="CAB4914278.1"/>
    <property type="molecule type" value="Genomic_DNA"/>
</dbReference>
<evidence type="ECO:0000256" key="5">
    <source>
        <dbReference type="ARBA" id="ARBA00023008"/>
    </source>
</evidence>
<gene>
    <name evidence="8" type="ORF">UFOPK2658_01921</name>
    <name evidence="9" type="ORF">UFOPK2880_01472</name>
    <name evidence="10" type="ORF">UFOPK3004_01690</name>
    <name evidence="11" type="ORF">UFOPK3304_01833</name>
    <name evidence="12" type="ORF">UFOPK3494_01722</name>
    <name evidence="13" type="ORF">UFOPK4134_01470</name>
</gene>
<evidence type="ECO:0000313" key="10">
    <source>
        <dbReference type="EMBL" id="CAB4818288.1"/>
    </source>
</evidence>
<proteinExistence type="predicted"/>
<dbReference type="EMBL" id="CAFBLJ010000160">
    <property type="protein sequence ID" value="CAB4883076.1"/>
    <property type="molecule type" value="Genomic_DNA"/>
</dbReference>
<keyword evidence="5" id="KW-0186">Copper</keyword>
<dbReference type="EMBL" id="CAFAAL010000210">
    <property type="protein sequence ID" value="CAB4818288.1"/>
    <property type="molecule type" value="Genomic_DNA"/>
</dbReference>
<dbReference type="GO" id="GO:0005507">
    <property type="term" value="F:copper ion binding"/>
    <property type="evidence" value="ECO:0007669"/>
    <property type="project" value="InterPro"/>
</dbReference>